<dbReference type="InterPro" id="IPR003594">
    <property type="entry name" value="HATPase_dom"/>
</dbReference>
<evidence type="ECO:0000259" key="8">
    <source>
        <dbReference type="PROSITE" id="PS50113"/>
    </source>
</evidence>
<feature type="domain" description="PAS" evidence="7">
    <location>
        <begin position="153"/>
        <end position="208"/>
    </location>
</feature>
<dbReference type="SMART" id="SM00387">
    <property type="entry name" value="HATPase_c"/>
    <property type="match status" value="1"/>
</dbReference>
<dbReference type="InterPro" id="IPR003661">
    <property type="entry name" value="HisK_dim/P_dom"/>
</dbReference>
<dbReference type="SUPFAM" id="SSF47384">
    <property type="entry name" value="Homodimeric domain of signal transducing histidine kinase"/>
    <property type="match status" value="1"/>
</dbReference>
<dbReference type="SUPFAM" id="SSF55874">
    <property type="entry name" value="ATPase domain of HSP90 chaperone/DNA topoisomerase II/histidine kinase"/>
    <property type="match status" value="1"/>
</dbReference>
<evidence type="ECO:0000313" key="10">
    <source>
        <dbReference type="Proteomes" id="UP000272117"/>
    </source>
</evidence>
<dbReference type="SMART" id="SM00091">
    <property type="entry name" value="PAS"/>
    <property type="match status" value="6"/>
</dbReference>
<reference evidence="9 10" key="1">
    <citation type="submission" date="2018-11" db="EMBL/GenBank/DDBJ databases">
        <title>Rufibacter latericius sp. nov., isolated from water in Baiyang Lake.</title>
        <authorList>
            <person name="Yang Y."/>
        </authorList>
    </citation>
    <scope>NUCLEOTIDE SEQUENCE [LARGE SCALE GENOMIC DNA]</scope>
    <source>
        <strain evidence="9 10">R-22-1c-1</strain>
    </source>
</reference>
<evidence type="ECO:0000256" key="3">
    <source>
        <dbReference type="ARBA" id="ARBA00022553"/>
    </source>
</evidence>
<feature type="domain" description="PAS" evidence="7">
    <location>
        <begin position="400"/>
        <end position="454"/>
    </location>
</feature>
<gene>
    <name evidence="9" type="ORF">EFB08_19575</name>
</gene>
<dbReference type="Pfam" id="PF13426">
    <property type="entry name" value="PAS_9"/>
    <property type="match status" value="2"/>
</dbReference>
<organism evidence="9 10">
    <name type="scientific">Rufibacter latericius</name>
    <dbReference type="NCBI Taxonomy" id="2487040"/>
    <lineage>
        <taxon>Bacteria</taxon>
        <taxon>Pseudomonadati</taxon>
        <taxon>Bacteroidota</taxon>
        <taxon>Cytophagia</taxon>
        <taxon>Cytophagales</taxon>
        <taxon>Hymenobacteraceae</taxon>
        <taxon>Rufibacter</taxon>
    </lineage>
</organism>
<dbReference type="GO" id="GO:0000155">
    <property type="term" value="F:phosphorelay sensor kinase activity"/>
    <property type="evidence" value="ECO:0007669"/>
    <property type="project" value="InterPro"/>
</dbReference>
<accession>A0A3M9MBR6</accession>
<dbReference type="Pfam" id="PF08447">
    <property type="entry name" value="PAS_3"/>
    <property type="match status" value="2"/>
</dbReference>
<dbReference type="InterPro" id="IPR000700">
    <property type="entry name" value="PAS-assoc_C"/>
</dbReference>
<dbReference type="Pfam" id="PF02518">
    <property type="entry name" value="HATPase_c"/>
    <property type="match status" value="1"/>
</dbReference>
<dbReference type="Gene3D" id="1.10.287.130">
    <property type="match status" value="1"/>
</dbReference>
<dbReference type="InterPro" id="IPR052162">
    <property type="entry name" value="Sensor_kinase/Photoreceptor"/>
</dbReference>
<dbReference type="SUPFAM" id="SSF55785">
    <property type="entry name" value="PYP-like sensor domain (PAS domain)"/>
    <property type="match status" value="6"/>
</dbReference>
<keyword evidence="3" id="KW-0597">Phosphoprotein</keyword>
<sequence length="994" mass="112742">MNDTFKIATGKELPEPTITSQVNFELMYALAEYSHEPMLLVQANGVILFVNQALCQLVNQSKEYLLKTGRKGLMDPSDARWEAGLKARAEQGYYKGEVNLLHQSGRQIPVELSSRTFTTSDGSSYISVHVRDLRSQKEAQQQLGQHQQKLQNTVRELELVLDSSADLICTFSLDGYLLHVNQACNSILGYTPEEMMGRHCREFIHPDDLAKTAGDAAEVQKHNSTLNFKNRYLHKDGSIVYFSWSSSLIKEESKVYCIARDITKEVSVEAKGRENEYRLQALLQEGQDMVCILDKEGVYTFVSGSVRHVLGFEPEELLELNAFGLIHPEDVPTVLREFQLVMEGKETITKPFRFKSSDGKWRWVETKGVNCFHHPAIKGIIINSRDVTDRLEAQLQLERSEKMYKALFENNPDGVYSLNKEGYFTSVNAATIDCSGYSEEELLKMNFVQILHPDWVKEAVADYANTLIGESSTSETVIVTAQGEELNLAITKVPIIVGGELIGIHGIAKDITASKQQQRLLKNTANRLNNILESIKDAFFTLDKEWRFTYVNHRFEKSLGVKSEELYGKDIREVYPPENFQKFYTKFKKAFALQHPVHFEDFSSHLNKWLDVSAYPSEEGLSVFIKGINARKKVEAELKKLSLVASKTVNSVYITDEEARVEWVNDGFTRLTGYTLEEVIGRKPGDLLAGPDTNQEKVSVIRQKLNYDKPFVQEVQNRSKGGEVYWSKLDVTPIIDELTGGKKKFIVIETDITEQKKAEEERAKLTEELLRRNRHLEQFTYIVSHNLRSPVANILGLTSLLDTSENHSFQEGITARLRQTAQNLDYIIRDLNEMLSLQAEVLEERERIYLPEVVEQALQVLPVDSFEEIKIELNGVGEIGAIRSYVSSIISNLLTNAVKYKSPNRPLCLSITAEHLENNGMVCLSVSDNGLGINLEKEGKNLFGLYKRFHFHVSGRGLGLYLVKTQAEALGGYVTVESKPNFGSTFRVWIKDYK</sequence>
<dbReference type="Pfam" id="PF00512">
    <property type="entry name" value="HisKA"/>
    <property type="match status" value="1"/>
</dbReference>
<dbReference type="InterPro" id="IPR000014">
    <property type="entry name" value="PAS"/>
</dbReference>
<dbReference type="PANTHER" id="PTHR43304:SF1">
    <property type="entry name" value="PAC DOMAIN-CONTAINING PROTEIN"/>
    <property type="match status" value="1"/>
</dbReference>
<feature type="domain" description="PAS" evidence="7">
    <location>
        <begin position="524"/>
        <end position="594"/>
    </location>
</feature>
<dbReference type="InterPro" id="IPR004358">
    <property type="entry name" value="Sig_transdc_His_kin-like_C"/>
</dbReference>
<name>A0A3M9MBR6_9BACT</name>
<evidence type="ECO:0000256" key="4">
    <source>
        <dbReference type="ARBA" id="ARBA00022679"/>
    </source>
</evidence>
<dbReference type="Proteomes" id="UP000272117">
    <property type="component" value="Unassembled WGS sequence"/>
</dbReference>
<comment type="catalytic activity">
    <reaction evidence="1">
        <text>ATP + protein L-histidine = ADP + protein N-phospho-L-histidine.</text>
        <dbReference type="EC" id="2.7.13.3"/>
    </reaction>
</comment>
<keyword evidence="10" id="KW-1185">Reference proteome</keyword>
<dbReference type="CDD" id="cd00130">
    <property type="entry name" value="PAS"/>
    <property type="match status" value="6"/>
</dbReference>
<feature type="domain" description="Histidine kinase" evidence="6">
    <location>
        <begin position="782"/>
        <end position="994"/>
    </location>
</feature>
<feature type="domain" description="PAS" evidence="7">
    <location>
        <begin position="275"/>
        <end position="345"/>
    </location>
</feature>
<evidence type="ECO:0000256" key="5">
    <source>
        <dbReference type="ARBA" id="ARBA00022777"/>
    </source>
</evidence>
<evidence type="ECO:0000256" key="1">
    <source>
        <dbReference type="ARBA" id="ARBA00000085"/>
    </source>
</evidence>
<dbReference type="PRINTS" id="PR00344">
    <property type="entry name" value="BCTRLSENSOR"/>
</dbReference>
<feature type="domain" description="PAC" evidence="8">
    <location>
        <begin position="711"/>
        <end position="764"/>
    </location>
</feature>
<dbReference type="InterPro" id="IPR005467">
    <property type="entry name" value="His_kinase_dom"/>
</dbReference>
<dbReference type="Pfam" id="PF00989">
    <property type="entry name" value="PAS"/>
    <property type="match status" value="2"/>
</dbReference>
<dbReference type="EMBL" id="RJJD01000019">
    <property type="protein sequence ID" value="RNI22999.1"/>
    <property type="molecule type" value="Genomic_DNA"/>
</dbReference>
<dbReference type="PROSITE" id="PS50109">
    <property type="entry name" value="HIS_KIN"/>
    <property type="match status" value="1"/>
</dbReference>
<dbReference type="CDD" id="cd00082">
    <property type="entry name" value="HisKA"/>
    <property type="match status" value="1"/>
</dbReference>
<dbReference type="RefSeq" id="WP_123128675.1">
    <property type="nucleotide sequence ID" value="NZ_RJJD01000019.1"/>
</dbReference>
<evidence type="ECO:0000256" key="2">
    <source>
        <dbReference type="ARBA" id="ARBA00012438"/>
    </source>
</evidence>
<evidence type="ECO:0000259" key="7">
    <source>
        <dbReference type="PROSITE" id="PS50112"/>
    </source>
</evidence>
<comment type="caution">
    <text evidence="9">The sequence shown here is derived from an EMBL/GenBank/DDBJ whole genome shotgun (WGS) entry which is preliminary data.</text>
</comment>
<dbReference type="InterPro" id="IPR035965">
    <property type="entry name" value="PAS-like_dom_sf"/>
</dbReference>
<feature type="domain" description="PAS" evidence="7">
    <location>
        <begin position="637"/>
        <end position="708"/>
    </location>
</feature>
<dbReference type="PROSITE" id="PS50113">
    <property type="entry name" value="PAC"/>
    <property type="match status" value="3"/>
</dbReference>
<dbReference type="Gene3D" id="3.30.565.10">
    <property type="entry name" value="Histidine kinase-like ATPase, C-terminal domain"/>
    <property type="match status" value="1"/>
</dbReference>
<dbReference type="InterPro" id="IPR013767">
    <property type="entry name" value="PAS_fold"/>
</dbReference>
<dbReference type="NCBIfam" id="TIGR00229">
    <property type="entry name" value="sensory_box"/>
    <property type="match status" value="6"/>
</dbReference>
<dbReference type="InterPro" id="IPR036890">
    <property type="entry name" value="HATPase_C_sf"/>
</dbReference>
<dbReference type="InterPro" id="IPR001610">
    <property type="entry name" value="PAC"/>
</dbReference>
<feature type="domain" description="PAC" evidence="8">
    <location>
        <begin position="348"/>
        <end position="399"/>
    </location>
</feature>
<dbReference type="InterPro" id="IPR036097">
    <property type="entry name" value="HisK_dim/P_sf"/>
</dbReference>
<protein>
    <recommendedName>
        <fullName evidence="2">histidine kinase</fullName>
        <ecNumber evidence="2">2.7.13.3</ecNumber>
    </recommendedName>
</protein>
<keyword evidence="5" id="KW-0418">Kinase</keyword>
<keyword evidence="4" id="KW-0808">Transferase</keyword>
<dbReference type="PROSITE" id="PS50112">
    <property type="entry name" value="PAS"/>
    <property type="match status" value="5"/>
</dbReference>
<dbReference type="SMART" id="SM00086">
    <property type="entry name" value="PAC"/>
    <property type="match status" value="5"/>
</dbReference>
<dbReference type="EC" id="2.7.13.3" evidence="2"/>
<feature type="domain" description="PAC" evidence="8">
    <location>
        <begin position="94"/>
        <end position="145"/>
    </location>
</feature>
<dbReference type="OrthoDB" id="9766459at2"/>
<evidence type="ECO:0000259" key="6">
    <source>
        <dbReference type="PROSITE" id="PS50109"/>
    </source>
</evidence>
<dbReference type="Gene3D" id="3.30.450.20">
    <property type="entry name" value="PAS domain"/>
    <property type="match status" value="6"/>
</dbReference>
<dbReference type="PANTHER" id="PTHR43304">
    <property type="entry name" value="PHYTOCHROME-LIKE PROTEIN CPH1"/>
    <property type="match status" value="1"/>
</dbReference>
<dbReference type="AlphaFoldDB" id="A0A3M9MBR6"/>
<dbReference type="SMART" id="SM00388">
    <property type="entry name" value="HisKA"/>
    <property type="match status" value="1"/>
</dbReference>
<dbReference type="GO" id="GO:0006355">
    <property type="term" value="P:regulation of DNA-templated transcription"/>
    <property type="evidence" value="ECO:0007669"/>
    <property type="project" value="InterPro"/>
</dbReference>
<evidence type="ECO:0000313" key="9">
    <source>
        <dbReference type="EMBL" id="RNI22999.1"/>
    </source>
</evidence>
<dbReference type="InterPro" id="IPR013655">
    <property type="entry name" value="PAS_fold_3"/>
</dbReference>
<proteinExistence type="predicted"/>